<feature type="compositionally biased region" description="Pro residues" evidence="1">
    <location>
        <begin position="59"/>
        <end position="73"/>
    </location>
</feature>
<comment type="caution">
    <text evidence="2">The sequence shown here is derived from an EMBL/GenBank/DDBJ whole genome shotgun (WGS) entry which is preliminary data.</text>
</comment>
<evidence type="ECO:0000313" key="2">
    <source>
        <dbReference type="EMBL" id="KAF7341074.1"/>
    </source>
</evidence>
<evidence type="ECO:0000313" key="3">
    <source>
        <dbReference type="Proteomes" id="UP000623467"/>
    </source>
</evidence>
<name>A0A8H6XIJ5_9AGAR</name>
<dbReference type="EMBL" id="JACAZH010000028">
    <property type="protein sequence ID" value="KAF7341074.1"/>
    <property type="molecule type" value="Genomic_DNA"/>
</dbReference>
<keyword evidence="3" id="KW-1185">Reference proteome</keyword>
<accession>A0A8H6XIJ5</accession>
<protein>
    <submittedName>
        <fullName evidence="2">Uncharacterized protein</fullName>
    </submittedName>
</protein>
<proteinExistence type="predicted"/>
<organism evidence="2 3">
    <name type="scientific">Mycena sanguinolenta</name>
    <dbReference type="NCBI Taxonomy" id="230812"/>
    <lineage>
        <taxon>Eukaryota</taxon>
        <taxon>Fungi</taxon>
        <taxon>Dikarya</taxon>
        <taxon>Basidiomycota</taxon>
        <taxon>Agaricomycotina</taxon>
        <taxon>Agaricomycetes</taxon>
        <taxon>Agaricomycetidae</taxon>
        <taxon>Agaricales</taxon>
        <taxon>Marasmiineae</taxon>
        <taxon>Mycenaceae</taxon>
        <taxon>Mycena</taxon>
    </lineage>
</organism>
<gene>
    <name evidence="2" type="ORF">MSAN_02093500</name>
</gene>
<dbReference type="Proteomes" id="UP000623467">
    <property type="component" value="Unassembled WGS sequence"/>
</dbReference>
<sequence length="101" mass="11018">MIFPGAPGRRCIKPQRQKEQANFAFRNKMQSLNCGFGSPEAGMKSLNTIVAVAYMYQHPSPPSQPHTLPPPHGAPTTLSVHQMDPSPTHSKLAPRNETSAI</sequence>
<reference evidence="2" key="1">
    <citation type="submission" date="2020-05" db="EMBL/GenBank/DDBJ databases">
        <title>Mycena genomes resolve the evolution of fungal bioluminescence.</title>
        <authorList>
            <person name="Tsai I.J."/>
        </authorList>
    </citation>
    <scope>NUCLEOTIDE SEQUENCE</scope>
    <source>
        <strain evidence="2">160909Yilan</strain>
    </source>
</reference>
<dbReference type="AlphaFoldDB" id="A0A8H6XIJ5"/>
<feature type="region of interest" description="Disordered" evidence="1">
    <location>
        <begin position="58"/>
        <end position="101"/>
    </location>
</feature>
<feature type="compositionally biased region" description="Polar residues" evidence="1">
    <location>
        <begin position="76"/>
        <end position="89"/>
    </location>
</feature>
<evidence type="ECO:0000256" key="1">
    <source>
        <dbReference type="SAM" id="MobiDB-lite"/>
    </source>
</evidence>